<name>A0AAE1AHK7_9GAST</name>
<sequence>MVLSASLSATFCVRGFVVSSFKSALKSTLFSLVNKLKTRLNPLLCFPGVLTANKCLERNTRCFCASLQQLPHPSHQDLHSHCFKITKTISK</sequence>
<dbReference type="AlphaFoldDB" id="A0AAE1AHK7"/>
<evidence type="ECO:0000313" key="1">
    <source>
        <dbReference type="EMBL" id="KAK3787241.1"/>
    </source>
</evidence>
<comment type="caution">
    <text evidence="1">The sequence shown here is derived from an EMBL/GenBank/DDBJ whole genome shotgun (WGS) entry which is preliminary data.</text>
</comment>
<keyword evidence="2" id="KW-1185">Reference proteome</keyword>
<reference evidence="1" key="1">
    <citation type="journal article" date="2023" name="G3 (Bethesda)">
        <title>A reference genome for the long-term kleptoplast-retaining sea slug Elysia crispata morphotype clarki.</title>
        <authorList>
            <person name="Eastman K.E."/>
            <person name="Pendleton A.L."/>
            <person name="Shaikh M.A."/>
            <person name="Suttiyut T."/>
            <person name="Ogas R."/>
            <person name="Tomko P."/>
            <person name="Gavelis G."/>
            <person name="Widhalm J.R."/>
            <person name="Wisecaver J.H."/>
        </authorList>
    </citation>
    <scope>NUCLEOTIDE SEQUENCE</scope>
    <source>
        <strain evidence="1">ECLA1</strain>
    </source>
</reference>
<dbReference type="EMBL" id="JAWDGP010001872">
    <property type="protein sequence ID" value="KAK3787241.1"/>
    <property type="molecule type" value="Genomic_DNA"/>
</dbReference>
<accession>A0AAE1AHK7</accession>
<dbReference type="Proteomes" id="UP001283361">
    <property type="component" value="Unassembled WGS sequence"/>
</dbReference>
<gene>
    <name evidence="1" type="ORF">RRG08_055964</name>
</gene>
<organism evidence="1 2">
    <name type="scientific">Elysia crispata</name>
    <name type="common">lettuce slug</name>
    <dbReference type="NCBI Taxonomy" id="231223"/>
    <lineage>
        <taxon>Eukaryota</taxon>
        <taxon>Metazoa</taxon>
        <taxon>Spiralia</taxon>
        <taxon>Lophotrochozoa</taxon>
        <taxon>Mollusca</taxon>
        <taxon>Gastropoda</taxon>
        <taxon>Heterobranchia</taxon>
        <taxon>Euthyneura</taxon>
        <taxon>Panpulmonata</taxon>
        <taxon>Sacoglossa</taxon>
        <taxon>Placobranchoidea</taxon>
        <taxon>Plakobranchidae</taxon>
        <taxon>Elysia</taxon>
    </lineage>
</organism>
<protein>
    <submittedName>
        <fullName evidence="1">Uncharacterized protein</fullName>
    </submittedName>
</protein>
<evidence type="ECO:0000313" key="2">
    <source>
        <dbReference type="Proteomes" id="UP001283361"/>
    </source>
</evidence>
<proteinExistence type="predicted"/>